<dbReference type="AlphaFoldDB" id="A0A7S3HVN4"/>
<reference evidence="1" key="1">
    <citation type="submission" date="2021-01" db="EMBL/GenBank/DDBJ databases">
        <authorList>
            <person name="Corre E."/>
            <person name="Pelletier E."/>
            <person name="Niang G."/>
            <person name="Scheremetjew M."/>
            <person name="Finn R."/>
            <person name="Kale V."/>
            <person name="Holt S."/>
            <person name="Cochrane G."/>
            <person name="Meng A."/>
            <person name="Brown T."/>
            <person name="Cohen L."/>
        </authorList>
    </citation>
    <scope>NUCLEOTIDE SEQUENCE</scope>
    <source>
        <strain evidence="1">Fehren 1</strain>
    </source>
</reference>
<sequence>MQIEPTCRDLIDKLIVLDPDQRLGAAGTGGMDALKRHPFFQGVNFSGDMRILGLKRALRETESQELRQRRIDEAPDTTLPKFRYALVEPGKPILTGLLLKKNRFWIKQERRFELYMEGFIRYFENTKVKGEMKLTPGAKAVHLSRTEVEITLPENKKNYLLVQQDLSKCPAKSQYFSCGLNDWVDAINYVLETINEESAF</sequence>
<dbReference type="EMBL" id="HBIE01001503">
    <property type="protein sequence ID" value="CAE0305569.1"/>
    <property type="molecule type" value="Transcribed_RNA"/>
</dbReference>
<dbReference type="InterPro" id="IPR011993">
    <property type="entry name" value="PH-like_dom_sf"/>
</dbReference>
<protein>
    <submittedName>
        <fullName evidence="1">Uncharacterized protein</fullName>
    </submittedName>
</protein>
<evidence type="ECO:0000313" key="1">
    <source>
        <dbReference type="EMBL" id="CAE0305569.1"/>
    </source>
</evidence>
<organism evidence="1">
    <name type="scientific">Favella ehrenbergii</name>
    <dbReference type="NCBI Taxonomy" id="182087"/>
    <lineage>
        <taxon>Eukaryota</taxon>
        <taxon>Sar</taxon>
        <taxon>Alveolata</taxon>
        <taxon>Ciliophora</taxon>
        <taxon>Intramacronucleata</taxon>
        <taxon>Spirotrichea</taxon>
        <taxon>Choreotrichia</taxon>
        <taxon>Tintinnida</taxon>
        <taxon>Xystonellidae</taxon>
        <taxon>Favella</taxon>
    </lineage>
</organism>
<name>A0A7S3HVN4_9SPIT</name>
<dbReference type="SUPFAM" id="SSF50729">
    <property type="entry name" value="PH domain-like"/>
    <property type="match status" value="1"/>
</dbReference>
<dbReference type="Gene3D" id="2.30.29.30">
    <property type="entry name" value="Pleckstrin-homology domain (PH domain)/Phosphotyrosine-binding domain (PTB)"/>
    <property type="match status" value="1"/>
</dbReference>
<proteinExistence type="predicted"/>
<accession>A0A7S3HVN4</accession>
<gene>
    <name evidence="1" type="ORF">FEHR0123_LOCUS473</name>
</gene>